<sequence length="262" mass="31169">TEEKIEWRFSCERAPWCGGYWEKLVRSVKTAFCKVLAKAVVSREELVTILCEIEARINARPLTTISDDSNDLEPLTPSHFVTGRTLMELPDMTTRRLVGNKSTSTTMTLRRRCYYQRKILRHLWQRWRKEYLVNFNNRQKWKTQKLELNIGDIILLCEDGQTRSWNMKTENLRKKQAGYKIRLLKWMQKIRQLCTDNASRSMVRNALKELGKQFDKVQLLQEELEEGLSLDDLEKEIDEFRTLEQEILEIRSIAEDFIEEMT</sequence>
<dbReference type="GO" id="GO:0003676">
    <property type="term" value="F:nucleic acid binding"/>
    <property type="evidence" value="ECO:0007669"/>
    <property type="project" value="InterPro"/>
</dbReference>
<dbReference type="Pfam" id="PF18701">
    <property type="entry name" value="DUF5641"/>
    <property type="match status" value="1"/>
</dbReference>
<evidence type="ECO:0000313" key="2">
    <source>
        <dbReference type="EMBL" id="KRY64591.1"/>
    </source>
</evidence>
<reference evidence="2 4" key="1">
    <citation type="submission" date="2015-01" db="EMBL/GenBank/DDBJ databases">
        <title>Evolution of Trichinella species and genotypes.</title>
        <authorList>
            <person name="Korhonen P.K."/>
            <person name="Edoardo P."/>
            <person name="Giuseppe L.R."/>
            <person name="Gasser R.B."/>
        </authorList>
    </citation>
    <scope>NUCLEOTIDE SEQUENCE [LARGE SCALE GENOMIC DNA]</scope>
    <source>
        <strain evidence="2">ISS13</strain>
    </source>
</reference>
<dbReference type="EMBL" id="JYDR01000344">
    <property type="protein sequence ID" value="KRY64596.1"/>
    <property type="molecule type" value="Genomic_DNA"/>
</dbReference>
<dbReference type="AlphaFoldDB" id="A0A0V1DSP7"/>
<comment type="caution">
    <text evidence="2">The sequence shown here is derived from an EMBL/GenBank/DDBJ whole genome shotgun (WGS) entry which is preliminary data.</text>
</comment>
<feature type="non-terminal residue" evidence="2">
    <location>
        <position position="1"/>
    </location>
</feature>
<dbReference type="PANTHER" id="PTHR47331">
    <property type="entry name" value="PHD-TYPE DOMAIN-CONTAINING PROTEIN"/>
    <property type="match status" value="1"/>
</dbReference>
<evidence type="ECO:0000259" key="1">
    <source>
        <dbReference type="Pfam" id="PF18701"/>
    </source>
</evidence>
<dbReference type="InterPro" id="IPR040676">
    <property type="entry name" value="DUF5641"/>
</dbReference>
<gene>
    <name evidence="2" type="ORF">T4A_2574</name>
    <name evidence="3" type="ORF">T4A_8311</name>
</gene>
<dbReference type="Proteomes" id="UP000054632">
    <property type="component" value="Unassembled WGS sequence"/>
</dbReference>
<dbReference type="EMBL" id="JYDR01000345">
    <property type="protein sequence ID" value="KRY64591.1"/>
    <property type="molecule type" value="Genomic_DNA"/>
</dbReference>
<proteinExistence type="predicted"/>
<evidence type="ECO:0000313" key="4">
    <source>
        <dbReference type="Proteomes" id="UP000054632"/>
    </source>
</evidence>
<name>A0A0V1DSP7_TRIPS</name>
<feature type="domain" description="DUF5641" evidence="1">
    <location>
        <begin position="116"/>
        <end position="167"/>
    </location>
</feature>
<organism evidence="2 4">
    <name type="scientific">Trichinella pseudospiralis</name>
    <name type="common">Parasitic roundworm</name>
    <dbReference type="NCBI Taxonomy" id="6337"/>
    <lineage>
        <taxon>Eukaryota</taxon>
        <taxon>Metazoa</taxon>
        <taxon>Ecdysozoa</taxon>
        <taxon>Nematoda</taxon>
        <taxon>Enoplea</taxon>
        <taxon>Dorylaimia</taxon>
        <taxon>Trichinellida</taxon>
        <taxon>Trichinellidae</taxon>
        <taxon>Trichinella</taxon>
    </lineage>
</organism>
<protein>
    <recommendedName>
        <fullName evidence="1">DUF5641 domain-containing protein</fullName>
    </recommendedName>
</protein>
<dbReference type="PANTHER" id="PTHR47331:SF1">
    <property type="entry name" value="GAG-LIKE PROTEIN"/>
    <property type="match status" value="1"/>
</dbReference>
<feature type="non-terminal residue" evidence="2">
    <location>
        <position position="262"/>
    </location>
</feature>
<evidence type="ECO:0000313" key="3">
    <source>
        <dbReference type="EMBL" id="KRY64596.1"/>
    </source>
</evidence>
<dbReference type="Gene3D" id="3.30.420.10">
    <property type="entry name" value="Ribonuclease H-like superfamily/Ribonuclease H"/>
    <property type="match status" value="1"/>
</dbReference>
<dbReference type="InterPro" id="IPR036397">
    <property type="entry name" value="RNaseH_sf"/>
</dbReference>
<accession>A0A0V1DSP7</accession>